<keyword evidence="9" id="KW-1185">Reference proteome</keyword>
<dbReference type="Gene3D" id="3.40.50.12470">
    <property type="match status" value="1"/>
</dbReference>
<dbReference type="AlphaFoldDB" id="A0AAD5R5T8"/>
<dbReference type="InterPro" id="IPR005475">
    <property type="entry name" value="Transketolase-like_Pyr-bd"/>
</dbReference>
<reference evidence="8" key="1">
    <citation type="submission" date="2021-06" db="EMBL/GenBank/DDBJ databases">
        <title>Parelaphostrongylus tenuis whole genome reference sequence.</title>
        <authorList>
            <person name="Garwood T.J."/>
            <person name="Larsen P.A."/>
            <person name="Fountain-Jones N.M."/>
            <person name="Garbe J.R."/>
            <person name="Macchietto M.G."/>
            <person name="Kania S.A."/>
            <person name="Gerhold R.W."/>
            <person name="Richards J.E."/>
            <person name="Wolf T.M."/>
        </authorList>
    </citation>
    <scope>NUCLEOTIDE SEQUENCE</scope>
    <source>
        <strain evidence="8">MNPRO001-30</strain>
        <tissue evidence="8">Meninges</tissue>
    </source>
</reference>
<accession>A0AAD5R5T8</accession>
<comment type="caution">
    <text evidence="8">The sequence shown here is derived from an EMBL/GenBank/DDBJ whole genome shotgun (WGS) entry which is preliminary data.</text>
</comment>
<dbReference type="SUPFAM" id="SSF52518">
    <property type="entry name" value="Thiamin diphosphate-binding fold (THDP-binding)"/>
    <property type="match status" value="1"/>
</dbReference>
<dbReference type="EMBL" id="JAHQIW010006761">
    <property type="protein sequence ID" value="KAJ1370272.1"/>
    <property type="molecule type" value="Genomic_DNA"/>
</dbReference>
<feature type="domain" description="Transketolase-like pyrimidine-binding" evidence="7">
    <location>
        <begin position="1"/>
        <end position="152"/>
    </location>
</feature>
<keyword evidence="6" id="KW-0496">Mitochondrion</keyword>
<dbReference type="Gene3D" id="3.40.50.11610">
    <property type="entry name" value="Multifunctional 2-oxoglutarate metabolism enzyme, C-terminal domain"/>
    <property type="match status" value="1"/>
</dbReference>
<proteinExistence type="inferred from homology"/>
<dbReference type="Proteomes" id="UP001196413">
    <property type="component" value="Unassembled WGS sequence"/>
</dbReference>
<dbReference type="SMART" id="SM00861">
    <property type="entry name" value="Transket_pyr"/>
    <property type="match status" value="1"/>
</dbReference>
<dbReference type="GO" id="GO:0016624">
    <property type="term" value="F:oxidoreductase activity, acting on the aldehyde or oxo group of donors, disulfide as acceptor"/>
    <property type="evidence" value="ECO:0007669"/>
    <property type="project" value="InterPro"/>
</dbReference>
<comment type="subcellular location">
    <subcellularLocation>
        <location evidence="2">Mitochondrion</location>
    </subcellularLocation>
</comment>
<sequence>MAKSLEKFFQIANNILSEEAVLGFEFGYSLDNPRRLCVWEAQFGDFFNGAQIIVDTFLSSAESKWLTQSGLTLLLPHGFDGAGPEHSSCRIERFLTLCNSREDQIPVDGENVNFRIANPTTSAQYFHLLRRQVIPNYRKPLVVVSPKIILRHPKAASSLSDFAPGTYFRNVIADNTCKSELVTKVIITSGKHWIAVEKARDERGLKDSVAIIRLEGLCPFPVQDLRETLQLYPKAKKFVWSQEEPRNAGAWSFIRPRFENSLGISPVYAGRPELAWTATAIGEHHAKEEEEVIRKTFEI</sequence>
<protein>
    <submittedName>
        <fullName evidence="8">2-oxoglutarate dehydrogenase E1 component DHKTD1 mitochondrial</fullName>
    </submittedName>
</protein>
<evidence type="ECO:0000313" key="9">
    <source>
        <dbReference type="Proteomes" id="UP001196413"/>
    </source>
</evidence>
<name>A0AAD5R5T8_PARTN</name>
<keyword evidence="5" id="KW-0786">Thiamine pyrophosphate</keyword>
<evidence type="ECO:0000256" key="5">
    <source>
        <dbReference type="ARBA" id="ARBA00023052"/>
    </source>
</evidence>
<evidence type="ECO:0000259" key="7">
    <source>
        <dbReference type="SMART" id="SM00861"/>
    </source>
</evidence>
<dbReference type="GO" id="GO:0030976">
    <property type="term" value="F:thiamine pyrophosphate binding"/>
    <property type="evidence" value="ECO:0007669"/>
    <property type="project" value="InterPro"/>
</dbReference>
<comment type="similarity">
    <text evidence="3">Belongs to the alpha-ketoglutarate dehydrogenase family.</text>
</comment>
<evidence type="ECO:0000256" key="4">
    <source>
        <dbReference type="ARBA" id="ARBA00023002"/>
    </source>
</evidence>
<evidence type="ECO:0000256" key="1">
    <source>
        <dbReference type="ARBA" id="ARBA00001964"/>
    </source>
</evidence>
<keyword evidence="4" id="KW-0560">Oxidoreductase</keyword>
<dbReference type="InterPro" id="IPR011603">
    <property type="entry name" value="2oxoglutarate_DH_E1"/>
</dbReference>
<dbReference type="Pfam" id="PF16870">
    <property type="entry name" value="OxoGdeHyase_C"/>
    <property type="match status" value="1"/>
</dbReference>
<evidence type="ECO:0000256" key="2">
    <source>
        <dbReference type="ARBA" id="ARBA00004173"/>
    </source>
</evidence>
<dbReference type="InterPro" id="IPR042179">
    <property type="entry name" value="KGD_C_sf"/>
</dbReference>
<dbReference type="Pfam" id="PF02779">
    <property type="entry name" value="Transket_pyr"/>
    <property type="match status" value="1"/>
</dbReference>
<dbReference type="InterPro" id="IPR029061">
    <property type="entry name" value="THDP-binding"/>
</dbReference>
<gene>
    <name evidence="8" type="primary">OGDH2_2</name>
    <name evidence="8" type="ORF">KIN20_031965</name>
</gene>
<evidence type="ECO:0000256" key="6">
    <source>
        <dbReference type="ARBA" id="ARBA00023128"/>
    </source>
</evidence>
<organism evidence="8 9">
    <name type="scientific">Parelaphostrongylus tenuis</name>
    <name type="common">Meningeal worm</name>
    <dbReference type="NCBI Taxonomy" id="148309"/>
    <lineage>
        <taxon>Eukaryota</taxon>
        <taxon>Metazoa</taxon>
        <taxon>Ecdysozoa</taxon>
        <taxon>Nematoda</taxon>
        <taxon>Chromadorea</taxon>
        <taxon>Rhabditida</taxon>
        <taxon>Rhabditina</taxon>
        <taxon>Rhabditomorpha</taxon>
        <taxon>Strongyloidea</taxon>
        <taxon>Metastrongylidae</taxon>
        <taxon>Parelaphostrongylus</taxon>
    </lineage>
</organism>
<dbReference type="PANTHER" id="PTHR23152">
    <property type="entry name" value="2-OXOGLUTARATE DEHYDROGENASE"/>
    <property type="match status" value="1"/>
</dbReference>
<evidence type="ECO:0000256" key="3">
    <source>
        <dbReference type="ARBA" id="ARBA00006936"/>
    </source>
</evidence>
<evidence type="ECO:0000313" key="8">
    <source>
        <dbReference type="EMBL" id="KAJ1370272.1"/>
    </source>
</evidence>
<dbReference type="GO" id="GO:0005739">
    <property type="term" value="C:mitochondrion"/>
    <property type="evidence" value="ECO:0007669"/>
    <property type="project" value="UniProtKB-SubCell"/>
</dbReference>
<dbReference type="InterPro" id="IPR031717">
    <property type="entry name" value="ODO-1/KGD_C"/>
</dbReference>
<comment type="cofactor">
    <cofactor evidence="1">
        <name>thiamine diphosphate</name>
        <dbReference type="ChEBI" id="CHEBI:58937"/>
    </cofactor>
</comment>
<dbReference type="PANTHER" id="PTHR23152:SF4">
    <property type="entry name" value="2-OXOADIPATE DEHYDROGENASE COMPLEX COMPONENT E1"/>
    <property type="match status" value="1"/>
</dbReference>